<dbReference type="CDD" id="cd06186">
    <property type="entry name" value="NOX_Duox_like_FAD_NADP"/>
    <property type="match status" value="1"/>
</dbReference>
<evidence type="ECO:0000256" key="2">
    <source>
        <dbReference type="ARBA" id="ARBA00006278"/>
    </source>
</evidence>
<sequence>MDSEWLREGIRIALKTPLYHPADNGNRQTRARERDPRFRNLIEKILFSRRFILTYHAVIIGFVLVLSVVHWTKTALRWRRRRALRLLKSGAEYGDIHDHSGSNHPTWSPDNEQDVKTLSSSHSRTLSPRRRAIDENEETPLLESSVPPSPPSVISTIRAALIYQPRPIPLLNKILPSNGISAVVLAFLVLNLFYLFYDIDLTPDYFILLADRFGLVFTANIPLLYLFAAKNQPLRVLTGRSYESLNIFHRRLGELLCLEGLLHAVGFLLVWYALFKPAGWSLLHFLLLKSNFIGIGILLAYELLYFTSLAMFRQRWYELFLGLHIVFQILALLGLYFHHTTGRPYVLAALVIFILDRLIYRFLVKSTVITAQMKILEDEETVKLTSTITLDPKPSFNFLSTTLHSGWYAPDHIFITVPSLSHKHALQAHPFTIASPPPQPGDPEVRLELLIRAQDGFSRDLLNAARLHTKVQLRVDGPYGSPHSRTLLEDSSLALLVAGGSGIAVAWPLLHHLLAMSRFTDTESATGYALRRQKVILIWVTHEASHLSWLGREALAAAENLGAEIIVPRATEEAGRPDLRGIIRGLVDLHGGKERRGRTSVVGSGPDGMGRCVRNTCAELIREGRDVGVAIEKFGW</sequence>
<feature type="domain" description="FAD-binding FR-type" evidence="13">
    <location>
        <begin position="366"/>
        <end position="485"/>
    </location>
</feature>
<dbReference type="SFLD" id="SFLDG01168">
    <property type="entry name" value="Ferric_reductase_subgroup_(FRE"/>
    <property type="match status" value="1"/>
</dbReference>
<evidence type="ECO:0000259" key="13">
    <source>
        <dbReference type="PROSITE" id="PS51384"/>
    </source>
</evidence>
<keyword evidence="8" id="KW-0406">Ion transport</keyword>
<proteinExistence type="inferred from homology"/>
<dbReference type="Pfam" id="PF08030">
    <property type="entry name" value="NAD_binding_6"/>
    <property type="match status" value="1"/>
</dbReference>
<comment type="similarity">
    <text evidence="2">Belongs to the ferric reductase (FRE) family.</text>
</comment>
<keyword evidence="10" id="KW-0325">Glycoprotein</keyword>
<feature type="transmembrane region" description="Helical" evidence="12">
    <location>
        <begin position="493"/>
        <end position="510"/>
    </location>
</feature>
<evidence type="ECO:0000256" key="6">
    <source>
        <dbReference type="ARBA" id="ARBA00022989"/>
    </source>
</evidence>
<feature type="transmembrane region" description="Helical" evidence="12">
    <location>
        <begin position="345"/>
        <end position="364"/>
    </location>
</feature>
<dbReference type="GO" id="GO:0000293">
    <property type="term" value="F:ferric-chelate reductase activity"/>
    <property type="evidence" value="ECO:0007669"/>
    <property type="project" value="UniProtKB-ARBA"/>
</dbReference>
<dbReference type="GO" id="GO:0005886">
    <property type="term" value="C:plasma membrane"/>
    <property type="evidence" value="ECO:0007669"/>
    <property type="project" value="TreeGrafter"/>
</dbReference>
<keyword evidence="9 12" id="KW-0472">Membrane</keyword>
<dbReference type="GO" id="GO:0015677">
    <property type="term" value="P:copper ion import"/>
    <property type="evidence" value="ECO:0007669"/>
    <property type="project" value="TreeGrafter"/>
</dbReference>
<dbReference type="InterPro" id="IPR013130">
    <property type="entry name" value="Fe3_Rdtase_TM_dom"/>
</dbReference>
<feature type="transmembrane region" description="Helical" evidence="12">
    <location>
        <begin position="205"/>
        <end position="227"/>
    </location>
</feature>
<comment type="subcellular location">
    <subcellularLocation>
        <location evidence="1">Membrane</location>
        <topology evidence="1">Multi-pass membrane protein</topology>
    </subcellularLocation>
</comment>
<feature type="transmembrane region" description="Helical" evidence="12">
    <location>
        <begin position="180"/>
        <end position="199"/>
    </location>
</feature>
<feature type="transmembrane region" description="Helical" evidence="12">
    <location>
        <begin position="280"/>
        <end position="304"/>
    </location>
</feature>
<dbReference type="InterPro" id="IPR051410">
    <property type="entry name" value="Ferric/Cupric_Reductase"/>
</dbReference>
<dbReference type="eggNOG" id="KOG0039">
    <property type="taxonomic scope" value="Eukaryota"/>
</dbReference>
<accession>K1WRM6</accession>
<dbReference type="OMA" id="HPFTIFS"/>
<keyword evidence="6 12" id="KW-1133">Transmembrane helix</keyword>
<evidence type="ECO:0000256" key="11">
    <source>
        <dbReference type="SAM" id="MobiDB-lite"/>
    </source>
</evidence>
<dbReference type="GeneID" id="18762758"/>
<dbReference type="Pfam" id="PF08022">
    <property type="entry name" value="FAD_binding_8"/>
    <property type="match status" value="1"/>
</dbReference>
<dbReference type="InterPro" id="IPR039261">
    <property type="entry name" value="FNR_nucleotide-bd"/>
</dbReference>
<dbReference type="PANTHER" id="PTHR32361:SF9">
    <property type="entry name" value="FERRIC REDUCTASE TRANSMEMBRANE COMPONENT 3-RELATED"/>
    <property type="match status" value="1"/>
</dbReference>
<dbReference type="OrthoDB" id="17725at2759"/>
<evidence type="ECO:0000256" key="10">
    <source>
        <dbReference type="ARBA" id="ARBA00023180"/>
    </source>
</evidence>
<dbReference type="SFLD" id="SFLDS00052">
    <property type="entry name" value="Ferric_Reductase_Domain"/>
    <property type="match status" value="1"/>
</dbReference>
<name>K1WRM6_MARBU</name>
<dbReference type="SUPFAM" id="SSF52343">
    <property type="entry name" value="Ferredoxin reductase-like, C-terminal NADP-linked domain"/>
    <property type="match status" value="1"/>
</dbReference>
<protein>
    <submittedName>
        <fullName evidence="14">Ferric reductase transmembrane component</fullName>
    </submittedName>
</protein>
<evidence type="ECO:0000256" key="4">
    <source>
        <dbReference type="ARBA" id="ARBA00022692"/>
    </source>
</evidence>
<keyword evidence="4 12" id="KW-0812">Transmembrane</keyword>
<dbReference type="InterPro" id="IPR013112">
    <property type="entry name" value="FAD-bd_8"/>
</dbReference>
<dbReference type="EMBL" id="JH921443">
    <property type="protein sequence ID" value="EKD15062.1"/>
    <property type="molecule type" value="Genomic_DNA"/>
</dbReference>
<keyword evidence="5" id="KW-0249">Electron transport</keyword>
<evidence type="ECO:0000313" key="15">
    <source>
        <dbReference type="Proteomes" id="UP000006753"/>
    </source>
</evidence>
<feature type="compositionally biased region" description="Polar residues" evidence="11">
    <location>
        <begin position="102"/>
        <end position="126"/>
    </location>
</feature>
<feature type="transmembrane region" description="Helical" evidence="12">
    <location>
        <begin position="52"/>
        <end position="72"/>
    </location>
</feature>
<dbReference type="Proteomes" id="UP000006753">
    <property type="component" value="Unassembled WGS sequence"/>
</dbReference>
<dbReference type="InterPro" id="IPR017927">
    <property type="entry name" value="FAD-bd_FR_type"/>
</dbReference>
<evidence type="ECO:0000313" key="14">
    <source>
        <dbReference type="EMBL" id="EKD15062.1"/>
    </source>
</evidence>
<evidence type="ECO:0000256" key="8">
    <source>
        <dbReference type="ARBA" id="ARBA00023065"/>
    </source>
</evidence>
<dbReference type="HOGENOM" id="CLU_010365_5_1_1"/>
<evidence type="ECO:0000256" key="3">
    <source>
        <dbReference type="ARBA" id="ARBA00022448"/>
    </source>
</evidence>
<evidence type="ECO:0000256" key="9">
    <source>
        <dbReference type="ARBA" id="ARBA00023136"/>
    </source>
</evidence>
<dbReference type="Pfam" id="PF01794">
    <property type="entry name" value="Ferric_reduct"/>
    <property type="match status" value="1"/>
</dbReference>
<dbReference type="AlphaFoldDB" id="K1WRM6"/>
<reference evidence="14 15" key="1">
    <citation type="journal article" date="2012" name="BMC Genomics">
        <title>Sequencing the genome of Marssonina brunnea reveals fungus-poplar co-evolution.</title>
        <authorList>
            <person name="Zhu S."/>
            <person name="Cao Y.-Z."/>
            <person name="Jiang C."/>
            <person name="Tan B.-Y."/>
            <person name="Wang Z."/>
            <person name="Feng S."/>
            <person name="Zhang L."/>
            <person name="Su X.-H."/>
            <person name="Brejova B."/>
            <person name="Vinar T."/>
            <person name="Xu M."/>
            <person name="Wang M.-X."/>
            <person name="Zhang S.-G."/>
            <person name="Huang M.-R."/>
            <person name="Wu R."/>
            <person name="Zhou Y."/>
        </authorList>
    </citation>
    <scope>NUCLEOTIDE SEQUENCE [LARGE SCALE GENOMIC DNA]</scope>
    <source>
        <strain evidence="14 15">MB_m1</strain>
    </source>
</reference>
<feature type="transmembrane region" description="Helical" evidence="12">
    <location>
        <begin position="255"/>
        <end position="274"/>
    </location>
</feature>
<evidence type="ECO:0000256" key="1">
    <source>
        <dbReference type="ARBA" id="ARBA00004141"/>
    </source>
</evidence>
<keyword evidence="15" id="KW-1185">Reference proteome</keyword>
<organism evidence="14 15">
    <name type="scientific">Marssonina brunnea f. sp. multigermtubi (strain MB_m1)</name>
    <name type="common">Marssonina leaf spot fungus</name>
    <dbReference type="NCBI Taxonomy" id="1072389"/>
    <lineage>
        <taxon>Eukaryota</taxon>
        <taxon>Fungi</taxon>
        <taxon>Dikarya</taxon>
        <taxon>Ascomycota</taxon>
        <taxon>Pezizomycotina</taxon>
        <taxon>Leotiomycetes</taxon>
        <taxon>Helotiales</taxon>
        <taxon>Drepanopezizaceae</taxon>
        <taxon>Drepanopeziza</taxon>
    </lineage>
</organism>
<dbReference type="InParanoid" id="K1WRM6"/>
<dbReference type="PANTHER" id="PTHR32361">
    <property type="entry name" value="FERRIC/CUPRIC REDUCTASE TRANSMEMBRANE COMPONENT"/>
    <property type="match status" value="1"/>
</dbReference>
<feature type="transmembrane region" description="Helical" evidence="12">
    <location>
        <begin position="316"/>
        <end position="339"/>
    </location>
</feature>
<dbReference type="Gene3D" id="3.40.50.80">
    <property type="entry name" value="Nucleotide-binding domain of ferredoxin-NADP reductase (FNR) module"/>
    <property type="match status" value="1"/>
</dbReference>
<dbReference type="InterPro" id="IPR013121">
    <property type="entry name" value="Fe_red_NAD-bd_6"/>
</dbReference>
<dbReference type="PROSITE" id="PS51384">
    <property type="entry name" value="FAD_FR"/>
    <property type="match status" value="1"/>
</dbReference>
<gene>
    <name evidence="14" type="ORF">MBM_06823</name>
</gene>
<evidence type="ECO:0000256" key="12">
    <source>
        <dbReference type="SAM" id="Phobius"/>
    </source>
</evidence>
<dbReference type="GO" id="GO:0006879">
    <property type="term" value="P:intracellular iron ion homeostasis"/>
    <property type="evidence" value="ECO:0007669"/>
    <property type="project" value="TreeGrafter"/>
</dbReference>
<dbReference type="GO" id="GO:0006826">
    <property type="term" value="P:iron ion transport"/>
    <property type="evidence" value="ECO:0007669"/>
    <property type="project" value="TreeGrafter"/>
</dbReference>
<dbReference type="KEGG" id="mbe:MBM_06823"/>
<evidence type="ECO:0000256" key="7">
    <source>
        <dbReference type="ARBA" id="ARBA00023002"/>
    </source>
</evidence>
<feature type="region of interest" description="Disordered" evidence="11">
    <location>
        <begin position="97"/>
        <end position="130"/>
    </location>
</feature>
<keyword evidence="3" id="KW-0813">Transport</keyword>
<evidence type="ECO:0000256" key="5">
    <source>
        <dbReference type="ARBA" id="ARBA00022982"/>
    </source>
</evidence>
<keyword evidence="7" id="KW-0560">Oxidoreductase</keyword>